<sequence>MKEKGCLSVATTLSLLVGVLVAQTYNSTVAIMKELVESGEYHTEVRPLKDQAQVMRVTAEFEIVSIVRIDDVTQSFTANGFLLLNWTDELLTWDPDKYSNQTLIHPVPENIWRPRVVLMNTLEDRDLFENDVAPVFINNKGYVSWVPGSLIPSSCELHMADYPFDKQTCTITFLAMKYTTSELVFVPGSVKVKQDFFIKHGEWDLTDTSLNVTDRLSGYWKGSAIQLTFTMKRRPAFLLINIVLPVVFLSFLNLLVFLIPAKSGEKISYGITVLLALSVFISIVSGMLPRSGTEIPKLTIYLFLLLIISMLTVIDSIIIVYLAHKDEEKTSYLKAKENFKSLFSKTRRMTQTVTTMMNKAHQEDCGQDEVKEPRRMTPSILDILKRVPQVDCIQDELQESQVADSPHPRSASSVNSKDEANQVKGSKVTLTPPGVNNYRLISKHIDRVSFFVFFILWIFVTLGFLCSMSF</sequence>
<proteinExistence type="inferred from homology"/>
<evidence type="ECO:0000256" key="3">
    <source>
        <dbReference type="ARBA" id="ARBA00022989"/>
    </source>
</evidence>
<dbReference type="SUPFAM" id="SSF90112">
    <property type="entry name" value="Neurotransmitter-gated ion-channel transmembrane pore"/>
    <property type="match status" value="1"/>
</dbReference>
<evidence type="ECO:0000313" key="9">
    <source>
        <dbReference type="Proteomes" id="UP001165740"/>
    </source>
</evidence>
<dbReference type="InterPro" id="IPR018000">
    <property type="entry name" value="Neurotransmitter_ion_chnl_CS"/>
</dbReference>
<keyword evidence="5" id="KW-0407">Ion channel</keyword>
<dbReference type="CDD" id="cd18989">
    <property type="entry name" value="LGIC_ECD_cation"/>
    <property type="match status" value="1"/>
</dbReference>
<feature type="transmembrane region" description="Helical" evidence="5">
    <location>
        <begin position="300"/>
        <end position="323"/>
    </location>
</feature>
<dbReference type="InterPro" id="IPR006201">
    <property type="entry name" value="Neur_channel"/>
</dbReference>
<feature type="signal peptide" evidence="5">
    <location>
        <begin position="1"/>
        <end position="22"/>
    </location>
</feature>
<dbReference type="GO" id="GO:0005230">
    <property type="term" value="F:extracellular ligand-gated monoatomic ion channel activity"/>
    <property type="evidence" value="ECO:0007669"/>
    <property type="project" value="InterPro"/>
</dbReference>
<feature type="domain" description="Neurotransmitter-gated ion-channel ligand-binding" evidence="7">
    <location>
        <begin position="31"/>
        <end position="235"/>
    </location>
</feature>
<feature type="chain" id="PRO_5041020829" evidence="5">
    <location>
        <begin position="23"/>
        <end position="470"/>
    </location>
</feature>
<dbReference type="PROSITE" id="PS00236">
    <property type="entry name" value="NEUROTR_ION_CHANNEL"/>
    <property type="match status" value="1"/>
</dbReference>
<dbReference type="Pfam" id="PF02932">
    <property type="entry name" value="Neur_chan_memb"/>
    <property type="match status" value="1"/>
</dbReference>
<keyword evidence="5" id="KW-0813">Transport</keyword>
<dbReference type="Gene3D" id="2.70.170.10">
    <property type="entry name" value="Neurotransmitter-gated ion-channel ligand-binding domain"/>
    <property type="match status" value="1"/>
</dbReference>
<keyword evidence="5" id="KW-0406">Ion transport</keyword>
<dbReference type="GO" id="GO:0004888">
    <property type="term" value="F:transmembrane signaling receptor activity"/>
    <property type="evidence" value="ECO:0007669"/>
    <property type="project" value="InterPro"/>
</dbReference>
<dbReference type="InterPro" id="IPR038050">
    <property type="entry name" value="Neuro_actylchol_rec"/>
</dbReference>
<evidence type="ECO:0000256" key="5">
    <source>
        <dbReference type="RuleBase" id="RU000687"/>
    </source>
</evidence>
<evidence type="ECO:0000256" key="6">
    <source>
        <dbReference type="SAM" id="MobiDB-lite"/>
    </source>
</evidence>
<comment type="similarity">
    <text evidence="5">Belongs to the ligand-gated ion channel (TC 1.A.9) family.</text>
</comment>
<keyword evidence="4 5" id="KW-0472">Membrane</keyword>
<dbReference type="PANTHER" id="PTHR18945">
    <property type="entry name" value="NEUROTRANSMITTER GATED ION CHANNEL"/>
    <property type="match status" value="1"/>
</dbReference>
<dbReference type="InterPro" id="IPR006202">
    <property type="entry name" value="Neur_chan_lig-bd"/>
</dbReference>
<dbReference type="Proteomes" id="UP001165740">
    <property type="component" value="Chromosome 8"/>
</dbReference>
<evidence type="ECO:0000313" key="10">
    <source>
        <dbReference type="RefSeq" id="XP_055893173.1"/>
    </source>
</evidence>
<dbReference type="InterPro" id="IPR006029">
    <property type="entry name" value="Neurotrans-gated_channel_TM"/>
</dbReference>
<gene>
    <name evidence="10" type="primary">LOC106070490</name>
</gene>
<organism evidence="9 10">
    <name type="scientific">Biomphalaria glabrata</name>
    <name type="common">Bloodfluke planorb</name>
    <name type="synonym">Freshwater snail</name>
    <dbReference type="NCBI Taxonomy" id="6526"/>
    <lineage>
        <taxon>Eukaryota</taxon>
        <taxon>Metazoa</taxon>
        <taxon>Spiralia</taxon>
        <taxon>Lophotrochozoa</taxon>
        <taxon>Mollusca</taxon>
        <taxon>Gastropoda</taxon>
        <taxon>Heterobranchia</taxon>
        <taxon>Euthyneura</taxon>
        <taxon>Panpulmonata</taxon>
        <taxon>Hygrophila</taxon>
        <taxon>Lymnaeoidea</taxon>
        <taxon>Planorbidae</taxon>
        <taxon>Biomphalaria</taxon>
    </lineage>
</organism>
<feature type="region of interest" description="Disordered" evidence="6">
    <location>
        <begin position="398"/>
        <end position="428"/>
    </location>
</feature>
<evidence type="ECO:0000256" key="1">
    <source>
        <dbReference type="ARBA" id="ARBA00004141"/>
    </source>
</evidence>
<feature type="transmembrane region" description="Helical" evidence="5">
    <location>
        <begin position="448"/>
        <end position="465"/>
    </location>
</feature>
<dbReference type="CDD" id="cd19051">
    <property type="entry name" value="LGIC_TM_cation"/>
    <property type="match status" value="1"/>
</dbReference>
<dbReference type="Pfam" id="PF02931">
    <property type="entry name" value="Neur_chan_LBD"/>
    <property type="match status" value="1"/>
</dbReference>
<dbReference type="AlphaFoldDB" id="A0A9W3B118"/>
<feature type="transmembrane region" description="Helical" evidence="5">
    <location>
        <begin position="236"/>
        <end position="260"/>
    </location>
</feature>
<dbReference type="RefSeq" id="XP_055893173.1">
    <property type="nucleotide sequence ID" value="XM_056037198.1"/>
</dbReference>
<evidence type="ECO:0000259" key="8">
    <source>
        <dbReference type="Pfam" id="PF02932"/>
    </source>
</evidence>
<evidence type="ECO:0000256" key="2">
    <source>
        <dbReference type="ARBA" id="ARBA00022692"/>
    </source>
</evidence>
<dbReference type="InterPro" id="IPR036734">
    <property type="entry name" value="Neur_chan_lig-bd_sf"/>
</dbReference>
<dbReference type="FunFam" id="2.70.170.10:FF:000028">
    <property type="entry name" value="AcetylCholine Receptor"/>
    <property type="match status" value="1"/>
</dbReference>
<name>A0A9W3B118_BIOGL</name>
<dbReference type="GO" id="GO:0016020">
    <property type="term" value="C:membrane"/>
    <property type="evidence" value="ECO:0007669"/>
    <property type="project" value="UniProtKB-SubCell"/>
</dbReference>
<dbReference type="Gene3D" id="1.20.58.390">
    <property type="entry name" value="Neurotransmitter-gated ion-channel transmembrane domain"/>
    <property type="match status" value="1"/>
</dbReference>
<feature type="domain" description="Neurotransmitter-gated ion-channel transmembrane" evidence="8">
    <location>
        <begin position="242"/>
        <end position="463"/>
    </location>
</feature>
<comment type="subcellular location">
    <subcellularLocation>
        <location evidence="1">Membrane</location>
        <topology evidence="1">Multi-pass membrane protein</topology>
    </subcellularLocation>
</comment>
<accession>A0A9W3B118</accession>
<dbReference type="PRINTS" id="PR00252">
    <property type="entry name" value="NRIONCHANNEL"/>
</dbReference>
<keyword evidence="3 5" id="KW-1133">Transmembrane helix</keyword>
<dbReference type="SUPFAM" id="SSF63712">
    <property type="entry name" value="Nicotinic receptor ligand binding domain-like"/>
    <property type="match status" value="1"/>
</dbReference>
<dbReference type="InterPro" id="IPR036719">
    <property type="entry name" value="Neuro-gated_channel_TM_sf"/>
</dbReference>
<evidence type="ECO:0000259" key="7">
    <source>
        <dbReference type="Pfam" id="PF02931"/>
    </source>
</evidence>
<dbReference type="OrthoDB" id="6153170at2759"/>
<dbReference type="GeneID" id="106070490"/>
<keyword evidence="2 5" id="KW-0812">Transmembrane</keyword>
<protein>
    <submittedName>
        <fullName evidence="10">Acetylcholine receptor subunit alpha-like</fullName>
    </submittedName>
</protein>
<keyword evidence="9" id="KW-1185">Reference proteome</keyword>
<reference evidence="10" key="1">
    <citation type="submission" date="2025-08" db="UniProtKB">
        <authorList>
            <consortium name="RefSeq"/>
        </authorList>
    </citation>
    <scope>IDENTIFICATION</scope>
</reference>
<feature type="transmembrane region" description="Helical" evidence="5">
    <location>
        <begin position="267"/>
        <end position="288"/>
    </location>
</feature>
<keyword evidence="5" id="KW-0732">Signal</keyword>
<evidence type="ECO:0000256" key="4">
    <source>
        <dbReference type="ARBA" id="ARBA00023136"/>
    </source>
</evidence>
<dbReference type="OMA" id="GHRINRY"/>